<gene>
    <name evidence="2" type="ORF">J07HQW1_01575</name>
</gene>
<dbReference type="EMBL" id="KE356560">
    <property type="protein sequence ID" value="ERG91541.1"/>
    <property type="molecule type" value="Genomic_DNA"/>
</dbReference>
<evidence type="ECO:0000313" key="2">
    <source>
        <dbReference type="EMBL" id="ERG91541.1"/>
    </source>
</evidence>
<name>U1PHA4_9EURY</name>
<protein>
    <submittedName>
        <fullName evidence="2">Uncharacterized protein</fullName>
    </submittedName>
</protein>
<feature type="region of interest" description="Disordered" evidence="1">
    <location>
        <begin position="1"/>
        <end position="35"/>
    </location>
</feature>
<reference evidence="2 3" key="1">
    <citation type="journal article" date="2013" name="PLoS ONE">
        <title>Assembly-driven community genomics of a hypersaline microbial ecosystem.</title>
        <authorList>
            <person name="Podell S."/>
            <person name="Ugalde J.A."/>
            <person name="Narasingarao P."/>
            <person name="Banfield J.F."/>
            <person name="Heidelberg K.B."/>
            <person name="Allen E.E."/>
        </authorList>
    </citation>
    <scope>NUCLEOTIDE SEQUENCE [LARGE SCALE GENOMIC DNA]</scope>
    <source>
        <strain evidence="3">J07HQW1</strain>
    </source>
</reference>
<dbReference type="HOGENOM" id="CLU_3362535_0_0_2"/>
<proteinExistence type="predicted"/>
<evidence type="ECO:0000256" key="1">
    <source>
        <dbReference type="SAM" id="MobiDB-lite"/>
    </source>
</evidence>
<sequence>MAIDLHAYDCHPTQGQSTGRLNQKKSGQDLPAHTA</sequence>
<feature type="compositionally biased region" description="Polar residues" evidence="1">
    <location>
        <begin position="13"/>
        <end position="25"/>
    </location>
</feature>
<accession>U1PHA4</accession>
<organism evidence="2 3">
    <name type="scientific">Haloquadratum walsbyi J07HQW1</name>
    <dbReference type="NCBI Taxonomy" id="1238424"/>
    <lineage>
        <taxon>Archaea</taxon>
        <taxon>Methanobacteriati</taxon>
        <taxon>Methanobacteriota</taxon>
        <taxon>Stenosarchaea group</taxon>
        <taxon>Halobacteria</taxon>
        <taxon>Halobacteriales</taxon>
        <taxon>Haloferacaceae</taxon>
        <taxon>Haloquadratum</taxon>
    </lineage>
</organism>
<dbReference type="Proteomes" id="UP000030649">
    <property type="component" value="Unassembled WGS sequence"/>
</dbReference>
<evidence type="ECO:0000313" key="3">
    <source>
        <dbReference type="Proteomes" id="UP000030649"/>
    </source>
</evidence>
<dbReference type="AlphaFoldDB" id="U1PHA4"/>